<dbReference type="Proteomes" id="UP000077628">
    <property type="component" value="Unassembled WGS sequence"/>
</dbReference>
<dbReference type="STRING" id="702114.A1355_09695"/>
<comment type="caution">
    <text evidence="1">The sequence shown here is derived from an EMBL/GenBank/DDBJ whole genome shotgun (WGS) entry which is preliminary data.</text>
</comment>
<keyword evidence="2" id="KW-1185">Reference proteome</keyword>
<organism evidence="1 2">
    <name type="scientific">Methylomonas koyamae</name>
    <dbReference type="NCBI Taxonomy" id="702114"/>
    <lineage>
        <taxon>Bacteria</taxon>
        <taxon>Pseudomonadati</taxon>
        <taxon>Pseudomonadota</taxon>
        <taxon>Gammaproteobacteria</taxon>
        <taxon>Methylococcales</taxon>
        <taxon>Methylococcaceae</taxon>
        <taxon>Methylomonas</taxon>
    </lineage>
</organism>
<sequence>MSNTSSDAAYHDYHASLTLNLDTSSYAPAQHLLLGLLSPEFGITALSGGDTLSFSIDVIGATAHSSASYDFSAADAAGAANFFDDKTLDVGDWSSWVSNSDKTLTLTFNLDLHSHTYGTGLNFDLIAGNSTLGSGPVASVPLPSGLWLFGSALLGALVRGRYARAGGKFS</sequence>
<reference evidence="2" key="1">
    <citation type="submission" date="2016-03" db="EMBL/GenBank/DDBJ databases">
        <authorList>
            <person name="Heylen K."/>
            <person name="De Vos P."/>
            <person name="Vekeman B."/>
        </authorList>
    </citation>
    <scope>NUCLEOTIDE SEQUENCE [LARGE SCALE GENOMIC DNA]</scope>
    <source>
        <strain evidence="2">R-45383</strain>
    </source>
</reference>
<name>A0A177NG04_9GAMM</name>
<protein>
    <submittedName>
        <fullName evidence="1">Uncharacterized protein</fullName>
    </submittedName>
</protein>
<evidence type="ECO:0000313" key="1">
    <source>
        <dbReference type="EMBL" id="OAI16772.1"/>
    </source>
</evidence>
<evidence type="ECO:0000313" key="2">
    <source>
        <dbReference type="Proteomes" id="UP000077628"/>
    </source>
</evidence>
<dbReference type="AlphaFoldDB" id="A0A177NG04"/>
<accession>A0A177NG04</accession>
<dbReference type="EMBL" id="LUUK01000183">
    <property type="protein sequence ID" value="OAI16772.1"/>
    <property type="molecule type" value="Genomic_DNA"/>
</dbReference>
<proteinExistence type="predicted"/>
<gene>
    <name evidence="1" type="ORF">A1355_09695</name>
</gene>